<protein>
    <submittedName>
        <fullName evidence="2">Uncharacterized protein</fullName>
    </submittedName>
</protein>
<keyword evidence="1" id="KW-0472">Membrane</keyword>
<proteinExistence type="predicted"/>
<dbReference type="STRING" id="1618490.US90_C0013G0003"/>
<evidence type="ECO:0000256" key="1">
    <source>
        <dbReference type="SAM" id="Phobius"/>
    </source>
</evidence>
<dbReference type="EMBL" id="LBUT01000013">
    <property type="protein sequence ID" value="KKQ69662.1"/>
    <property type="molecule type" value="Genomic_DNA"/>
</dbReference>
<gene>
    <name evidence="2" type="ORF">US90_C0013G0003</name>
</gene>
<keyword evidence="1" id="KW-1133">Transmembrane helix</keyword>
<evidence type="ECO:0000313" key="3">
    <source>
        <dbReference type="Proteomes" id="UP000034406"/>
    </source>
</evidence>
<name>A0A0G0JSQ7_9BACT</name>
<dbReference type="AlphaFoldDB" id="A0A0G0JSQ7"/>
<organism evidence="2 3">
    <name type="scientific">Candidatus Shapirobacteria bacterium GW2011_GWE2_38_30</name>
    <dbReference type="NCBI Taxonomy" id="1618490"/>
    <lineage>
        <taxon>Bacteria</taxon>
        <taxon>Candidatus Shapironibacteriota</taxon>
    </lineage>
</organism>
<comment type="caution">
    <text evidence="2">The sequence shown here is derived from an EMBL/GenBank/DDBJ whole genome shotgun (WGS) entry which is preliminary data.</text>
</comment>
<reference evidence="2 3" key="1">
    <citation type="journal article" date="2015" name="Nature">
        <title>rRNA introns, odd ribosomes, and small enigmatic genomes across a large radiation of phyla.</title>
        <authorList>
            <person name="Brown C.T."/>
            <person name="Hug L.A."/>
            <person name="Thomas B.C."/>
            <person name="Sharon I."/>
            <person name="Castelle C.J."/>
            <person name="Singh A."/>
            <person name="Wilkins M.J."/>
            <person name="Williams K.H."/>
            <person name="Banfield J.F."/>
        </authorList>
    </citation>
    <scope>NUCLEOTIDE SEQUENCE [LARGE SCALE GENOMIC DNA]</scope>
</reference>
<accession>A0A0G0JSQ7</accession>
<evidence type="ECO:0000313" key="2">
    <source>
        <dbReference type="EMBL" id="KKQ69662.1"/>
    </source>
</evidence>
<feature type="transmembrane region" description="Helical" evidence="1">
    <location>
        <begin position="12"/>
        <end position="30"/>
    </location>
</feature>
<keyword evidence="1" id="KW-0812">Transmembrane</keyword>
<sequence length="345" mass="39072">MSLTYTAYVSRNIIKFGGIGVIGLMILWSVTTGLIKMYQAANPPYVAPTVKYGIIPKVIFPDKQFEKKTFTFQLPGDEIPKFKDQAKVFVVYRPIDSFLALENDKQTARQLGFSNEPTPVKTNIYEFRNNVNNQTLTMNILDGSFKMSYPYLNDQLLLNPNNMPSKEEAIVIAESYLSAGNKYADDLKNGEKTASFWKINFDGLKPVSSLSEANIIRVDFFRENIDKDFKIMTDKPGESAISILISGASVETKRLVEVNYKYANIGRDSFSTYPIKTVDTAMGELKNGQYWPALDTNGNSVIIRRIYLAYFEPTTLTNFMQPVYVFEGDDNFTAYVPAVIDEYLQ</sequence>
<dbReference type="Proteomes" id="UP000034406">
    <property type="component" value="Unassembled WGS sequence"/>
</dbReference>